<proteinExistence type="predicted"/>
<organism evidence="1 2">
    <name type="scientific">Acinetobacter boissieri</name>
    <dbReference type="NCBI Taxonomy" id="1219383"/>
    <lineage>
        <taxon>Bacteria</taxon>
        <taxon>Pseudomonadati</taxon>
        <taxon>Pseudomonadota</taxon>
        <taxon>Gammaproteobacteria</taxon>
        <taxon>Moraxellales</taxon>
        <taxon>Moraxellaceae</taxon>
        <taxon>Acinetobacter</taxon>
    </lineage>
</organism>
<dbReference type="Pfam" id="PF06042">
    <property type="entry name" value="NTP_transf_6"/>
    <property type="match status" value="1"/>
</dbReference>
<dbReference type="InterPro" id="IPR009267">
    <property type="entry name" value="NTP_transf_6"/>
</dbReference>
<name>A0A1G6HDC5_9GAMM</name>
<protein>
    <recommendedName>
        <fullName evidence="3">Nucleotidyltransferase family protein</fullName>
    </recommendedName>
</protein>
<gene>
    <name evidence="1" type="ORF">SAMN05421733_10537</name>
</gene>
<accession>A0A1G6HDC5</accession>
<evidence type="ECO:0000313" key="2">
    <source>
        <dbReference type="Proteomes" id="UP000242501"/>
    </source>
</evidence>
<dbReference type="Proteomes" id="UP000242501">
    <property type="component" value="Unassembled WGS sequence"/>
</dbReference>
<sequence length="203" mass="24371">MPEAFYRVQLKHFLLENKNIYNVLYVLSQLSDDWYISAGILRNGIWSGLHGYEETITEIDVIYYDKYEQNKQKKQHIEHELSKQFPNYEWDVTNQAEVHTWYKIDQNQSILPLQSVWHALSLWPETATAVAIRLTKQGEFELIAPFGLTDLFELRLRWNKNLVSEAVFNRRITEKRFMHRWPQLTLVAPLDRGLYFEYEPIYL</sequence>
<dbReference type="AlphaFoldDB" id="A0A1G6HDC5"/>
<keyword evidence="2" id="KW-1185">Reference proteome</keyword>
<dbReference type="PANTHER" id="PTHR39166:SF1">
    <property type="entry name" value="BLL1166 PROTEIN"/>
    <property type="match status" value="1"/>
</dbReference>
<evidence type="ECO:0000313" key="1">
    <source>
        <dbReference type="EMBL" id="SDB92153.1"/>
    </source>
</evidence>
<dbReference type="PANTHER" id="PTHR39166">
    <property type="entry name" value="BLL1166 PROTEIN"/>
    <property type="match status" value="1"/>
</dbReference>
<dbReference type="EMBL" id="FMYL01000005">
    <property type="protein sequence ID" value="SDB92153.1"/>
    <property type="molecule type" value="Genomic_DNA"/>
</dbReference>
<evidence type="ECO:0008006" key="3">
    <source>
        <dbReference type="Google" id="ProtNLM"/>
    </source>
</evidence>
<reference evidence="2" key="1">
    <citation type="submission" date="2016-09" db="EMBL/GenBank/DDBJ databases">
        <authorList>
            <person name="Varghese N."/>
            <person name="Submissions S."/>
        </authorList>
    </citation>
    <scope>NUCLEOTIDE SEQUENCE [LARGE SCALE GENOMIC DNA]</scope>
    <source>
        <strain evidence="2">ANC 4422</strain>
    </source>
</reference>
<dbReference type="RefSeq" id="WP_092747749.1">
    <property type="nucleotide sequence ID" value="NZ_FMYL01000005.1"/>
</dbReference>